<accession>A0A9Q3FUF5</accession>
<evidence type="ECO:0000313" key="2">
    <source>
        <dbReference type="Proteomes" id="UP000765509"/>
    </source>
</evidence>
<dbReference type="GO" id="GO:0005506">
    <property type="term" value="F:iron ion binding"/>
    <property type="evidence" value="ECO:0007669"/>
    <property type="project" value="InterPro"/>
</dbReference>
<name>A0A9Q3FUF5_9BASI</name>
<dbReference type="EMBL" id="AVOT02048494">
    <property type="protein sequence ID" value="MBW0543722.1"/>
    <property type="molecule type" value="Genomic_DNA"/>
</dbReference>
<dbReference type="PANTHER" id="PTHR34315">
    <property type="match status" value="1"/>
</dbReference>
<evidence type="ECO:0008006" key="3">
    <source>
        <dbReference type="Google" id="ProtNLM"/>
    </source>
</evidence>
<proteinExistence type="predicted"/>
<comment type="caution">
    <text evidence="1">The sequence shown here is derived from an EMBL/GenBank/DDBJ whole genome shotgun (WGS) entry which is preliminary data.</text>
</comment>
<evidence type="ECO:0000313" key="1">
    <source>
        <dbReference type="EMBL" id="MBW0543722.1"/>
    </source>
</evidence>
<sequence>MDIGVIDVESCKPVRGALVDLWHANATGFYAGHPSPSPELINEKPQVGGRRSGLLTAYPRTNFDEQWCRGAWPTDDDGVARFSSIFPGYYTGRATHVHAQVHLNWKVNPNSTFISPHAAYVGQFFFEDEINLEIDKMSPYNQNPVKDRTRNWRDSLTVYHESHQNGFQATFDIEKVGTVIRQGLIGYMTVGINLSAQFDHHWSPVEPFP</sequence>
<reference evidence="1" key="1">
    <citation type="submission" date="2021-03" db="EMBL/GenBank/DDBJ databases">
        <title>Draft genome sequence of rust myrtle Austropuccinia psidii MF-1, a brazilian biotype.</title>
        <authorList>
            <person name="Quecine M.C."/>
            <person name="Pachon D.M.R."/>
            <person name="Bonatelli M.L."/>
            <person name="Correr F.H."/>
            <person name="Franceschini L.M."/>
            <person name="Leite T.F."/>
            <person name="Margarido G.R.A."/>
            <person name="Almeida C.A."/>
            <person name="Ferrarezi J.A."/>
            <person name="Labate C.A."/>
        </authorList>
    </citation>
    <scope>NUCLEOTIDE SEQUENCE</scope>
    <source>
        <strain evidence="1">MF-1</strain>
    </source>
</reference>
<dbReference type="Gene3D" id="2.60.130.10">
    <property type="entry name" value="Aromatic compound dioxygenase"/>
    <property type="match status" value="1"/>
</dbReference>
<dbReference type="InterPro" id="IPR015889">
    <property type="entry name" value="Intradiol_dOase_core"/>
</dbReference>
<gene>
    <name evidence="1" type="ORF">O181_083437</name>
</gene>
<dbReference type="OrthoDB" id="121380at2759"/>
<organism evidence="1 2">
    <name type="scientific">Austropuccinia psidii MF-1</name>
    <dbReference type="NCBI Taxonomy" id="1389203"/>
    <lineage>
        <taxon>Eukaryota</taxon>
        <taxon>Fungi</taxon>
        <taxon>Dikarya</taxon>
        <taxon>Basidiomycota</taxon>
        <taxon>Pucciniomycotina</taxon>
        <taxon>Pucciniomycetes</taxon>
        <taxon>Pucciniales</taxon>
        <taxon>Sphaerophragmiaceae</taxon>
        <taxon>Austropuccinia</taxon>
    </lineage>
</organism>
<dbReference type="Proteomes" id="UP000765509">
    <property type="component" value="Unassembled WGS sequence"/>
</dbReference>
<protein>
    <recommendedName>
        <fullName evidence="3">Intradiol ring-cleavage dioxygenases domain-containing protein</fullName>
    </recommendedName>
</protein>
<dbReference type="SUPFAM" id="SSF49482">
    <property type="entry name" value="Aromatic compound dioxygenase"/>
    <property type="match status" value="1"/>
</dbReference>
<keyword evidence="2" id="KW-1185">Reference proteome</keyword>
<dbReference type="PANTHER" id="PTHR34315:SF4">
    <property type="entry name" value="INTRADIOL RING-CLEAVAGE DIOXYGENASES DOMAIN-CONTAINING PROTEIN"/>
    <property type="match status" value="1"/>
</dbReference>
<dbReference type="GO" id="GO:0016702">
    <property type="term" value="F:oxidoreductase activity, acting on single donors with incorporation of molecular oxygen, incorporation of two atoms of oxygen"/>
    <property type="evidence" value="ECO:0007669"/>
    <property type="project" value="InterPro"/>
</dbReference>
<dbReference type="AlphaFoldDB" id="A0A9Q3FUF5"/>